<protein>
    <submittedName>
        <fullName evidence="2">Uncharacterized protein</fullName>
    </submittedName>
</protein>
<dbReference type="EMBL" id="UGRU01000001">
    <property type="protein sequence ID" value="SUA47462.1"/>
    <property type="molecule type" value="Genomic_DNA"/>
</dbReference>
<keyword evidence="1" id="KW-0472">Membrane</keyword>
<proteinExistence type="predicted"/>
<gene>
    <name evidence="2" type="ORF">NCTC13184_06003</name>
</gene>
<dbReference type="OrthoDB" id="8988083at2"/>
<name>A0A378X2T1_9NOCA</name>
<evidence type="ECO:0000256" key="1">
    <source>
        <dbReference type="SAM" id="Phobius"/>
    </source>
</evidence>
<accession>A0A378X2T1</accession>
<dbReference type="AlphaFoldDB" id="A0A378X2T1"/>
<keyword evidence="1" id="KW-0812">Transmembrane</keyword>
<organism evidence="2 3">
    <name type="scientific">Nocardia africana</name>
    <dbReference type="NCBI Taxonomy" id="134964"/>
    <lineage>
        <taxon>Bacteria</taxon>
        <taxon>Bacillati</taxon>
        <taxon>Actinomycetota</taxon>
        <taxon>Actinomycetes</taxon>
        <taxon>Mycobacteriales</taxon>
        <taxon>Nocardiaceae</taxon>
        <taxon>Nocardia</taxon>
    </lineage>
</organism>
<sequence length="236" mass="24448">MTGNKTPRPNLNRATSKALGGKRNDRGTLLLWIGAVAVVVALIVAIAVTVVRGADNKKHENAAVGLNNPAAATATGAASAPPWAAPTDATGAVRRAGLPMLAEEGAVEHIHIHLDVLVDGKPVAVPANIGVDRSTGKMSPLHTHDNSGVVHIESPVKRKYSLGELFSEWNVSLSEGNIGALRVADGQALHAYVDGQLRQGNPAAITFNEHDEVALVYGPAGSKTTPPSSYSFGNGE</sequence>
<reference evidence="2 3" key="1">
    <citation type="submission" date="2018-06" db="EMBL/GenBank/DDBJ databases">
        <authorList>
            <consortium name="Pathogen Informatics"/>
            <person name="Doyle S."/>
        </authorList>
    </citation>
    <scope>NUCLEOTIDE SEQUENCE [LARGE SCALE GENOMIC DNA]</scope>
    <source>
        <strain evidence="2 3">NCTC13184</strain>
    </source>
</reference>
<dbReference type="Proteomes" id="UP000255082">
    <property type="component" value="Unassembled WGS sequence"/>
</dbReference>
<evidence type="ECO:0000313" key="3">
    <source>
        <dbReference type="Proteomes" id="UP000255082"/>
    </source>
</evidence>
<dbReference type="RefSeq" id="WP_128145512.1">
    <property type="nucleotide sequence ID" value="NZ_UGRU01000001.1"/>
</dbReference>
<feature type="transmembrane region" description="Helical" evidence="1">
    <location>
        <begin position="29"/>
        <end position="51"/>
    </location>
</feature>
<evidence type="ECO:0000313" key="2">
    <source>
        <dbReference type="EMBL" id="SUA47462.1"/>
    </source>
</evidence>
<keyword evidence="1" id="KW-1133">Transmembrane helix</keyword>